<name>A0ABN2E650_9ACTN</name>
<dbReference type="InterPro" id="IPR001647">
    <property type="entry name" value="HTH_TetR"/>
</dbReference>
<dbReference type="PROSITE" id="PS50977">
    <property type="entry name" value="HTH_TETR_2"/>
    <property type="match status" value="1"/>
</dbReference>
<protein>
    <submittedName>
        <fullName evidence="7">TetR/AcrR family transcriptional regulator</fullName>
    </submittedName>
</protein>
<dbReference type="RefSeq" id="WP_344239308.1">
    <property type="nucleotide sequence ID" value="NZ_BAAAPH010000025.1"/>
</dbReference>
<comment type="caution">
    <text evidence="7">The sequence shown here is derived from an EMBL/GenBank/DDBJ whole genome shotgun (WGS) entry which is preliminary data.</text>
</comment>
<keyword evidence="8" id="KW-1185">Reference proteome</keyword>
<dbReference type="Gene3D" id="1.10.357.10">
    <property type="entry name" value="Tetracycline Repressor, domain 2"/>
    <property type="match status" value="1"/>
</dbReference>
<dbReference type="SUPFAM" id="SSF46689">
    <property type="entry name" value="Homeodomain-like"/>
    <property type="match status" value="1"/>
</dbReference>
<keyword evidence="1" id="KW-0678">Repressor</keyword>
<dbReference type="Pfam" id="PF13977">
    <property type="entry name" value="TetR_C_6"/>
    <property type="match status" value="1"/>
</dbReference>
<dbReference type="PANTHER" id="PTHR30055:SF226">
    <property type="entry name" value="HTH-TYPE TRANSCRIPTIONAL REGULATOR PKSA"/>
    <property type="match status" value="1"/>
</dbReference>
<sequence length="197" mass="22038">MASDENKARRRRQIAEAVWRLAAREGLEAVTLRQVADEAGVSMRLVQYYFGNRTALLLAALEILNEEAETTAQQRIGALGDDLPARELVRAILMELLPLDEERRRRYVVQTAYFVRFLTDPQLQEVARTADPALESLLASILSADPTVKSDDTFADAELLIAFAFGLQAEMLLNQVDEPHALHLLNRLLDRVLGTAP</sequence>
<evidence type="ECO:0000256" key="4">
    <source>
        <dbReference type="ARBA" id="ARBA00023163"/>
    </source>
</evidence>
<dbReference type="PANTHER" id="PTHR30055">
    <property type="entry name" value="HTH-TYPE TRANSCRIPTIONAL REGULATOR RUTR"/>
    <property type="match status" value="1"/>
</dbReference>
<proteinExistence type="predicted"/>
<evidence type="ECO:0000256" key="5">
    <source>
        <dbReference type="PROSITE-ProRule" id="PRU00335"/>
    </source>
</evidence>
<evidence type="ECO:0000256" key="3">
    <source>
        <dbReference type="ARBA" id="ARBA00023125"/>
    </source>
</evidence>
<evidence type="ECO:0000259" key="6">
    <source>
        <dbReference type="PROSITE" id="PS50977"/>
    </source>
</evidence>
<dbReference type="EMBL" id="BAAAPH010000025">
    <property type="protein sequence ID" value="GAA1597733.1"/>
    <property type="molecule type" value="Genomic_DNA"/>
</dbReference>
<keyword evidence="3 5" id="KW-0238">DNA-binding</keyword>
<keyword evidence="4" id="KW-0804">Transcription</keyword>
<evidence type="ECO:0000313" key="8">
    <source>
        <dbReference type="Proteomes" id="UP001501705"/>
    </source>
</evidence>
<reference evidence="7 8" key="1">
    <citation type="journal article" date="2019" name="Int. J. Syst. Evol. Microbiol.">
        <title>The Global Catalogue of Microorganisms (GCM) 10K type strain sequencing project: providing services to taxonomists for standard genome sequencing and annotation.</title>
        <authorList>
            <consortium name="The Broad Institute Genomics Platform"/>
            <consortium name="The Broad Institute Genome Sequencing Center for Infectious Disease"/>
            <person name="Wu L."/>
            <person name="Ma J."/>
        </authorList>
    </citation>
    <scope>NUCLEOTIDE SEQUENCE [LARGE SCALE GENOMIC DNA]</scope>
    <source>
        <strain evidence="7 8">JCM 15572</strain>
    </source>
</reference>
<evidence type="ECO:0000256" key="2">
    <source>
        <dbReference type="ARBA" id="ARBA00023015"/>
    </source>
</evidence>
<dbReference type="InterPro" id="IPR039538">
    <property type="entry name" value="BetI_C"/>
</dbReference>
<feature type="domain" description="HTH tetR-type" evidence="6">
    <location>
        <begin position="8"/>
        <end position="68"/>
    </location>
</feature>
<evidence type="ECO:0000256" key="1">
    <source>
        <dbReference type="ARBA" id="ARBA00022491"/>
    </source>
</evidence>
<organism evidence="7 8">
    <name type="scientific">Kribbella hippodromi</name>
    <dbReference type="NCBI Taxonomy" id="434347"/>
    <lineage>
        <taxon>Bacteria</taxon>
        <taxon>Bacillati</taxon>
        <taxon>Actinomycetota</taxon>
        <taxon>Actinomycetes</taxon>
        <taxon>Propionibacteriales</taxon>
        <taxon>Kribbellaceae</taxon>
        <taxon>Kribbella</taxon>
    </lineage>
</organism>
<dbReference type="SUPFAM" id="SSF48498">
    <property type="entry name" value="Tetracyclin repressor-like, C-terminal domain"/>
    <property type="match status" value="1"/>
</dbReference>
<keyword evidence="2" id="KW-0805">Transcription regulation</keyword>
<dbReference type="InterPro" id="IPR036271">
    <property type="entry name" value="Tet_transcr_reg_TetR-rel_C_sf"/>
</dbReference>
<evidence type="ECO:0000313" key="7">
    <source>
        <dbReference type="EMBL" id="GAA1597733.1"/>
    </source>
</evidence>
<accession>A0ABN2E650</accession>
<dbReference type="InterPro" id="IPR009057">
    <property type="entry name" value="Homeodomain-like_sf"/>
</dbReference>
<dbReference type="InterPro" id="IPR050109">
    <property type="entry name" value="HTH-type_TetR-like_transc_reg"/>
</dbReference>
<dbReference type="Pfam" id="PF00440">
    <property type="entry name" value="TetR_N"/>
    <property type="match status" value="1"/>
</dbReference>
<gene>
    <name evidence="7" type="ORF">GCM10009804_62740</name>
</gene>
<dbReference type="Proteomes" id="UP001501705">
    <property type="component" value="Unassembled WGS sequence"/>
</dbReference>
<feature type="DNA-binding region" description="H-T-H motif" evidence="5">
    <location>
        <begin position="31"/>
        <end position="50"/>
    </location>
</feature>